<dbReference type="AlphaFoldDB" id="A0AAN6UTC9"/>
<evidence type="ECO:0000313" key="3">
    <source>
        <dbReference type="Proteomes" id="UP001304895"/>
    </source>
</evidence>
<accession>A0AAN6UTC9</accession>
<reference evidence="2" key="1">
    <citation type="journal article" date="2023" name="Mol. Phylogenet. Evol.">
        <title>Genome-scale phylogeny and comparative genomics of the fungal order Sordariales.</title>
        <authorList>
            <person name="Hensen N."/>
            <person name="Bonometti L."/>
            <person name="Westerberg I."/>
            <person name="Brannstrom I.O."/>
            <person name="Guillou S."/>
            <person name="Cros-Aarteil S."/>
            <person name="Calhoun S."/>
            <person name="Haridas S."/>
            <person name="Kuo A."/>
            <person name="Mondo S."/>
            <person name="Pangilinan J."/>
            <person name="Riley R."/>
            <person name="LaButti K."/>
            <person name="Andreopoulos B."/>
            <person name="Lipzen A."/>
            <person name="Chen C."/>
            <person name="Yan M."/>
            <person name="Daum C."/>
            <person name="Ng V."/>
            <person name="Clum A."/>
            <person name="Steindorff A."/>
            <person name="Ohm R.A."/>
            <person name="Martin F."/>
            <person name="Silar P."/>
            <person name="Natvig D.O."/>
            <person name="Lalanne C."/>
            <person name="Gautier V."/>
            <person name="Ament-Velasquez S.L."/>
            <person name="Kruys A."/>
            <person name="Hutchinson M.I."/>
            <person name="Powell A.J."/>
            <person name="Barry K."/>
            <person name="Miller A.N."/>
            <person name="Grigoriev I.V."/>
            <person name="Debuchy R."/>
            <person name="Gladieux P."/>
            <person name="Hiltunen Thoren M."/>
            <person name="Johannesson H."/>
        </authorList>
    </citation>
    <scope>NUCLEOTIDE SEQUENCE</scope>
    <source>
        <strain evidence="2">CBS 123565</strain>
    </source>
</reference>
<evidence type="ECO:0000313" key="2">
    <source>
        <dbReference type="EMBL" id="KAK4138614.1"/>
    </source>
</evidence>
<keyword evidence="1" id="KW-0472">Membrane</keyword>
<dbReference type="Proteomes" id="UP001304895">
    <property type="component" value="Unassembled WGS sequence"/>
</dbReference>
<comment type="caution">
    <text evidence="2">The sequence shown here is derived from an EMBL/GenBank/DDBJ whole genome shotgun (WGS) entry which is preliminary data.</text>
</comment>
<proteinExistence type="predicted"/>
<dbReference type="EMBL" id="MU853401">
    <property type="protein sequence ID" value="KAK4138614.1"/>
    <property type="molecule type" value="Genomic_DNA"/>
</dbReference>
<reference evidence="2" key="2">
    <citation type="submission" date="2023-05" db="EMBL/GenBank/DDBJ databases">
        <authorList>
            <consortium name="Lawrence Berkeley National Laboratory"/>
            <person name="Steindorff A."/>
            <person name="Hensen N."/>
            <person name="Bonometti L."/>
            <person name="Westerberg I."/>
            <person name="Brannstrom I.O."/>
            <person name="Guillou S."/>
            <person name="Cros-Aarteil S."/>
            <person name="Calhoun S."/>
            <person name="Haridas S."/>
            <person name="Kuo A."/>
            <person name="Mondo S."/>
            <person name="Pangilinan J."/>
            <person name="Riley R."/>
            <person name="Labutti K."/>
            <person name="Andreopoulos B."/>
            <person name="Lipzen A."/>
            <person name="Chen C."/>
            <person name="Yanf M."/>
            <person name="Daum C."/>
            <person name="Ng V."/>
            <person name="Clum A."/>
            <person name="Ohm R."/>
            <person name="Martin F."/>
            <person name="Silar P."/>
            <person name="Natvig D."/>
            <person name="Lalanne C."/>
            <person name="Gautier V."/>
            <person name="Ament-Velasquez S.L."/>
            <person name="Kruys A."/>
            <person name="Hutchinson M.I."/>
            <person name="Powell A.J."/>
            <person name="Barry K."/>
            <person name="Miller A.N."/>
            <person name="Grigoriev I.V."/>
            <person name="Debuchy R."/>
            <person name="Gladieux P."/>
            <person name="Thoren M.H."/>
            <person name="Johannesson H."/>
        </authorList>
    </citation>
    <scope>NUCLEOTIDE SEQUENCE</scope>
    <source>
        <strain evidence="2">CBS 123565</strain>
    </source>
</reference>
<gene>
    <name evidence="2" type="ORF">BT67DRAFT_15609</name>
</gene>
<sequence length="85" mass="9397">MELWNGQMADSYGCLHDRTPAAASCSPRTTSSFGAPPPVCVHRPAAFLYGLGVGWWFDMLTVCDILATFYAIGRKIYGKNTWFSD</sequence>
<evidence type="ECO:0000256" key="1">
    <source>
        <dbReference type="SAM" id="Phobius"/>
    </source>
</evidence>
<feature type="transmembrane region" description="Helical" evidence="1">
    <location>
        <begin position="53"/>
        <end position="72"/>
    </location>
</feature>
<keyword evidence="1" id="KW-0812">Transmembrane</keyword>
<name>A0AAN6UTC9_9PEZI</name>
<organism evidence="2 3">
    <name type="scientific">Trichocladium antarcticum</name>
    <dbReference type="NCBI Taxonomy" id="1450529"/>
    <lineage>
        <taxon>Eukaryota</taxon>
        <taxon>Fungi</taxon>
        <taxon>Dikarya</taxon>
        <taxon>Ascomycota</taxon>
        <taxon>Pezizomycotina</taxon>
        <taxon>Sordariomycetes</taxon>
        <taxon>Sordariomycetidae</taxon>
        <taxon>Sordariales</taxon>
        <taxon>Chaetomiaceae</taxon>
        <taxon>Trichocladium</taxon>
    </lineage>
</organism>
<keyword evidence="1" id="KW-1133">Transmembrane helix</keyword>
<keyword evidence="3" id="KW-1185">Reference proteome</keyword>
<protein>
    <submittedName>
        <fullName evidence="2">Uncharacterized protein</fullName>
    </submittedName>
</protein>